<keyword evidence="2" id="KW-1185">Reference proteome</keyword>
<proteinExistence type="predicted"/>
<organism evidence="1 2">
    <name type="scientific">Trichinella zimbabwensis</name>
    <dbReference type="NCBI Taxonomy" id="268475"/>
    <lineage>
        <taxon>Eukaryota</taxon>
        <taxon>Metazoa</taxon>
        <taxon>Ecdysozoa</taxon>
        <taxon>Nematoda</taxon>
        <taxon>Enoplea</taxon>
        <taxon>Dorylaimia</taxon>
        <taxon>Trichinellida</taxon>
        <taxon>Trichinellidae</taxon>
        <taxon>Trichinella</taxon>
    </lineage>
</organism>
<comment type="caution">
    <text evidence="1">The sequence shown here is derived from an EMBL/GenBank/DDBJ whole genome shotgun (WGS) entry which is preliminary data.</text>
</comment>
<dbReference type="EMBL" id="JYDP01000202">
    <property type="protein sequence ID" value="KRZ03169.1"/>
    <property type="molecule type" value="Genomic_DNA"/>
</dbReference>
<dbReference type="Proteomes" id="UP000055024">
    <property type="component" value="Unassembled WGS sequence"/>
</dbReference>
<evidence type="ECO:0000313" key="2">
    <source>
        <dbReference type="Proteomes" id="UP000055024"/>
    </source>
</evidence>
<evidence type="ECO:0000313" key="1">
    <source>
        <dbReference type="EMBL" id="KRZ03169.1"/>
    </source>
</evidence>
<protein>
    <submittedName>
        <fullName evidence="1">Uncharacterized protein</fullName>
    </submittedName>
</protein>
<sequence>MILRALNPYICNDPPGGVGCSASVSGPVRPPSLCACSFPLARSRLLVDILRAHFHTYHSSPRRSPLSLRKKMPLGLRRSNI</sequence>
<dbReference type="AlphaFoldDB" id="A0A0V1GXW2"/>
<gene>
    <name evidence="1" type="ORF">T11_12722</name>
</gene>
<name>A0A0V1GXW2_9BILA</name>
<reference evidence="1 2" key="1">
    <citation type="submission" date="2015-01" db="EMBL/GenBank/DDBJ databases">
        <title>Evolution of Trichinella species and genotypes.</title>
        <authorList>
            <person name="Korhonen P.K."/>
            <person name="Edoardo P."/>
            <person name="Giuseppe L.R."/>
            <person name="Gasser R.B."/>
        </authorList>
    </citation>
    <scope>NUCLEOTIDE SEQUENCE [LARGE SCALE GENOMIC DNA]</scope>
    <source>
        <strain evidence="1">ISS1029</strain>
    </source>
</reference>
<accession>A0A0V1GXW2</accession>